<organism evidence="2 3">
    <name type="scientific">Salix dunnii</name>
    <dbReference type="NCBI Taxonomy" id="1413687"/>
    <lineage>
        <taxon>Eukaryota</taxon>
        <taxon>Viridiplantae</taxon>
        <taxon>Streptophyta</taxon>
        <taxon>Embryophyta</taxon>
        <taxon>Tracheophyta</taxon>
        <taxon>Spermatophyta</taxon>
        <taxon>Magnoliopsida</taxon>
        <taxon>eudicotyledons</taxon>
        <taxon>Gunneridae</taxon>
        <taxon>Pentapetalae</taxon>
        <taxon>rosids</taxon>
        <taxon>fabids</taxon>
        <taxon>Malpighiales</taxon>
        <taxon>Salicaceae</taxon>
        <taxon>Saliceae</taxon>
        <taxon>Salix</taxon>
    </lineage>
</organism>
<protein>
    <submittedName>
        <fullName evidence="2">Uncharacterized protein</fullName>
    </submittedName>
</protein>
<keyword evidence="1" id="KW-1133">Transmembrane helix</keyword>
<dbReference type="AlphaFoldDB" id="A0A835JQN5"/>
<dbReference type="InterPro" id="IPR055283">
    <property type="entry name" value="TAXIMIN_1/2"/>
</dbReference>
<accession>A0A835JQN5</accession>
<comment type="caution">
    <text evidence="2">The sequence shown here is derived from an EMBL/GenBank/DDBJ whole genome shotgun (WGS) entry which is preliminary data.</text>
</comment>
<reference evidence="2 3" key="1">
    <citation type="submission" date="2020-10" db="EMBL/GenBank/DDBJ databases">
        <title>Plant Genome Project.</title>
        <authorList>
            <person name="Zhang R.-G."/>
        </authorList>
    </citation>
    <scope>NUCLEOTIDE SEQUENCE [LARGE SCALE GENOMIC DNA]</scope>
    <source>
        <strain evidence="2">FAFU-HL-1</strain>
        <tissue evidence="2">Leaf</tissue>
    </source>
</reference>
<evidence type="ECO:0000313" key="2">
    <source>
        <dbReference type="EMBL" id="KAF9672764.1"/>
    </source>
</evidence>
<dbReference type="PANTHER" id="PTHR33834:SF4">
    <property type="entry name" value="SIGNALING PEPTIDE TAXIMIN 2"/>
    <property type="match status" value="1"/>
</dbReference>
<dbReference type="OrthoDB" id="1921758at2759"/>
<evidence type="ECO:0000256" key="1">
    <source>
        <dbReference type="SAM" id="Phobius"/>
    </source>
</evidence>
<feature type="transmembrane region" description="Helical" evidence="1">
    <location>
        <begin position="7"/>
        <end position="33"/>
    </location>
</feature>
<dbReference type="EMBL" id="JADGMS010000011">
    <property type="protein sequence ID" value="KAF9672764.1"/>
    <property type="molecule type" value="Genomic_DNA"/>
</dbReference>
<keyword evidence="1" id="KW-0812">Transmembrane</keyword>
<name>A0A835JQN5_9ROSI</name>
<gene>
    <name evidence="2" type="ORF">SADUNF_Sadunf11G0078200</name>
</gene>
<dbReference type="Proteomes" id="UP000657918">
    <property type="component" value="Chromosome 11"/>
</dbReference>
<sequence>MGACKPLGFLIGLPFALVSLVVSLVGAVVWVIGTVLKCLCPCCICFCRLASFAVSLVMLPVKIMTCFSDLSQLLDCFSSCVCSGQC</sequence>
<dbReference type="PANTHER" id="PTHR33834">
    <property type="entry name" value="SIGNALING PEPTIDE TAXIMIN 2"/>
    <property type="match status" value="1"/>
</dbReference>
<evidence type="ECO:0000313" key="3">
    <source>
        <dbReference type="Proteomes" id="UP000657918"/>
    </source>
</evidence>
<proteinExistence type="predicted"/>
<keyword evidence="3" id="KW-1185">Reference proteome</keyword>
<keyword evidence="1" id="KW-0472">Membrane</keyword>